<evidence type="ECO:0000313" key="2">
    <source>
        <dbReference type="EMBL" id="CAE0777605.1"/>
    </source>
</evidence>
<sequence length="146" mass="16114">MMPIRNSHSGQVRAKACSRCMADEQKEMLRSAAHRFYAKEGKHARGACAATNHASGVDGGFDAAFECQRVLRLPDLALPAHVLGLPHAFDPAAARKRFRQLARVLHPDKCPLPNAETAFKRINDAFQAVMKARSPYVFPDRSTSTE</sequence>
<reference evidence="2" key="1">
    <citation type="submission" date="2021-01" db="EMBL/GenBank/DDBJ databases">
        <authorList>
            <person name="Corre E."/>
            <person name="Pelletier E."/>
            <person name="Niang G."/>
            <person name="Scheremetjew M."/>
            <person name="Finn R."/>
            <person name="Kale V."/>
            <person name="Holt S."/>
            <person name="Cochrane G."/>
            <person name="Meng A."/>
            <person name="Brown T."/>
            <person name="Cohen L."/>
        </authorList>
    </citation>
    <scope>NUCLEOTIDE SEQUENCE</scope>
    <source>
        <strain evidence="2">CCMP645</strain>
    </source>
</reference>
<feature type="domain" description="J" evidence="1">
    <location>
        <begin position="78"/>
        <end position="146"/>
    </location>
</feature>
<dbReference type="PROSITE" id="PS50076">
    <property type="entry name" value="DNAJ_2"/>
    <property type="match status" value="1"/>
</dbReference>
<protein>
    <recommendedName>
        <fullName evidence="1">J domain-containing protein</fullName>
    </recommendedName>
</protein>
<accession>A0A7S4BUW2</accession>
<dbReference type="CDD" id="cd06257">
    <property type="entry name" value="DnaJ"/>
    <property type="match status" value="1"/>
</dbReference>
<evidence type="ECO:0000259" key="1">
    <source>
        <dbReference type="PROSITE" id="PS50076"/>
    </source>
</evidence>
<dbReference type="InterPro" id="IPR001623">
    <property type="entry name" value="DnaJ_domain"/>
</dbReference>
<dbReference type="AlphaFoldDB" id="A0A7S4BUW2"/>
<dbReference type="SMART" id="SM00271">
    <property type="entry name" value="DnaJ"/>
    <property type="match status" value="1"/>
</dbReference>
<dbReference type="EMBL" id="HBIZ01047155">
    <property type="protein sequence ID" value="CAE0777605.1"/>
    <property type="molecule type" value="Transcribed_RNA"/>
</dbReference>
<gene>
    <name evidence="2" type="ORF">PCAR00345_LOCUS30244</name>
</gene>
<proteinExistence type="predicted"/>
<dbReference type="SUPFAM" id="SSF46565">
    <property type="entry name" value="Chaperone J-domain"/>
    <property type="match status" value="1"/>
</dbReference>
<dbReference type="Pfam" id="PF00226">
    <property type="entry name" value="DnaJ"/>
    <property type="match status" value="1"/>
</dbReference>
<organism evidence="2">
    <name type="scientific">Chrysotila carterae</name>
    <name type="common">Marine alga</name>
    <name type="synonym">Syracosphaera carterae</name>
    <dbReference type="NCBI Taxonomy" id="13221"/>
    <lineage>
        <taxon>Eukaryota</taxon>
        <taxon>Haptista</taxon>
        <taxon>Haptophyta</taxon>
        <taxon>Prymnesiophyceae</taxon>
        <taxon>Isochrysidales</taxon>
        <taxon>Isochrysidaceae</taxon>
        <taxon>Chrysotila</taxon>
    </lineage>
</organism>
<dbReference type="InterPro" id="IPR036869">
    <property type="entry name" value="J_dom_sf"/>
</dbReference>
<dbReference type="Gene3D" id="1.10.287.110">
    <property type="entry name" value="DnaJ domain"/>
    <property type="match status" value="1"/>
</dbReference>
<name>A0A7S4BUW2_CHRCT</name>